<gene>
    <name evidence="7" type="ORF">FPE_LOCUS16525</name>
</gene>
<keyword evidence="4" id="KW-0539">Nucleus</keyword>
<keyword evidence="3" id="KW-0804">Transcription</keyword>
<evidence type="ECO:0000256" key="4">
    <source>
        <dbReference type="ARBA" id="ARBA00023242"/>
    </source>
</evidence>
<dbReference type="PROSITE" id="PS51519">
    <property type="entry name" value="RWP_RK"/>
    <property type="match status" value="1"/>
</dbReference>
<dbReference type="InterPro" id="IPR055081">
    <property type="entry name" value="NLP1-9_GAF"/>
</dbReference>
<feature type="domain" description="RWP-RK" evidence="6">
    <location>
        <begin position="512"/>
        <end position="596"/>
    </location>
</feature>
<sequence>MFDGLGIEVRQVFIMEDGCITPNSVLEILSDSTIDFNFMDELLYDEIRFETTNTSNSWQPCQSTTTNFYSSSYNFPAPETKVGGLDSKEIKISDCSDNPFLTYPQMEEFVGSQARNQEVVVPSASLSQSAYFGAESTEVNKVLSVEPNRNPYLTISVKKRLVQALEYLKEFVREKDVLIQMWLPIRRGGRQVLTTKDQPFSLNPNCKILAEYRNVSQNCQFEADEDSMEFIGLPGRVFLNKLPEWTPDVRFYKGEVFSLVKYAQQHNVRGSLALPVFERGSGNCLGVVEIVTTRQNVNYLAELENVCKALEAVDLKSSNILIPPRVEDCSESYQAALAEIKDVLKCVCDTHKLPLAQTWAPCIQQGKSGCRHSNENCANCVSTIYSACYVADPQVSGFLEACSDHHLPIETSLPMSGREVPGTSVGILDEQIYPKLVTSPSQEPSFPASSRIMQMTQNNKEFKVVTQWDKSNMELHNMLASLEHDHIQQDTVPKESAEDSGDCSFFGGHLSSGAKITGQKRRTKTQKTISLQVLRQYFAMSLKDAAKNIGVCPTTLKRICRHYGITRWPSRKIKKVDHSLRKLQIVINSVQGAEGCIQLSSFYNKFPELVYSNLPEIGRLSTSNMSGHLQPVNTEPESSLLSPRTTISKSPSSGSHSSRSSFCCSTGVKQSSSAVNASSNVDALSSEQTGAMLKRSWSDTQLREIRQEDS</sequence>
<dbReference type="PANTHER" id="PTHR32002:SF46">
    <property type="entry name" value="PROTEIN NLP2"/>
    <property type="match status" value="1"/>
</dbReference>
<dbReference type="InterPro" id="IPR045012">
    <property type="entry name" value="NLP"/>
</dbReference>
<dbReference type="PANTHER" id="PTHR32002">
    <property type="entry name" value="PROTEIN NLP8"/>
    <property type="match status" value="1"/>
</dbReference>
<evidence type="ECO:0000313" key="8">
    <source>
        <dbReference type="Proteomes" id="UP000834106"/>
    </source>
</evidence>
<evidence type="ECO:0000256" key="2">
    <source>
        <dbReference type="ARBA" id="ARBA00023125"/>
    </source>
</evidence>
<proteinExistence type="predicted"/>
<dbReference type="Pfam" id="PF02042">
    <property type="entry name" value="RWP-RK"/>
    <property type="match status" value="1"/>
</dbReference>
<reference evidence="7" key="1">
    <citation type="submission" date="2023-05" db="EMBL/GenBank/DDBJ databases">
        <authorList>
            <person name="Huff M."/>
        </authorList>
    </citation>
    <scope>NUCLEOTIDE SEQUENCE</scope>
</reference>
<keyword evidence="8" id="KW-1185">Reference proteome</keyword>
<keyword evidence="2" id="KW-0238">DNA-binding</keyword>
<evidence type="ECO:0000259" key="6">
    <source>
        <dbReference type="PROSITE" id="PS51519"/>
    </source>
</evidence>
<evidence type="ECO:0000256" key="1">
    <source>
        <dbReference type="ARBA" id="ARBA00023015"/>
    </source>
</evidence>
<evidence type="ECO:0000256" key="5">
    <source>
        <dbReference type="SAM" id="MobiDB-lite"/>
    </source>
</evidence>
<accession>A0AAD2E049</accession>
<name>A0AAD2E049_9LAMI</name>
<feature type="compositionally biased region" description="Basic and acidic residues" evidence="5">
    <location>
        <begin position="701"/>
        <end position="710"/>
    </location>
</feature>
<organism evidence="7 8">
    <name type="scientific">Fraxinus pennsylvanica</name>
    <dbReference type="NCBI Taxonomy" id="56036"/>
    <lineage>
        <taxon>Eukaryota</taxon>
        <taxon>Viridiplantae</taxon>
        <taxon>Streptophyta</taxon>
        <taxon>Embryophyta</taxon>
        <taxon>Tracheophyta</taxon>
        <taxon>Spermatophyta</taxon>
        <taxon>Magnoliopsida</taxon>
        <taxon>eudicotyledons</taxon>
        <taxon>Gunneridae</taxon>
        <taxon>Pentapetalae</taxon>
        <taxon>asterids</taxon>
        <taxon>lamiids</taxon>
        <taxon>Lamiales</taxon>
        <taxon>Oleaceae</taxon>
        <taxon>Oleeae</taxon>
        <taxon>Fraxinus</taxon>
    </lineage>
</organism>
<protein>
    <recommendedName>
        <fullName evidence="6">RWP-RK domain-containing protein</fullName>
    </recommendedName>
</protein>
<evidence type="ECO:0000313" key="7">
    <source>
        <dbReference type="EMBL" id="CAI9769765.1"/>
    </source>
</evidence>
<dbReference type="GO" id="GO:0003700">
    <property type="term" value="F:DNA-binding transcription factor activity"/>
    <property type="evidence" value="ECO:0007669"/>
    <property type="project" value="InterPro"/>
</dbReference>
<dbReference type="InterPro" id="IPR003035">
    <property type="entry name" value="RWP-RK_dom"/>
</dbReference>
<dbReference type="EMBL" id="OU503045">
    <property type="protein sequence ID" value="CAI9769765.1"/>
    <property type="molecule type" value="Genomic_DNA"/>
</dbReference>
<feature type="compositionally biased region" description="Low complexity" evidence="5">
    <location>
        <begin position="675"/>
        <end position="686"/>
    </location>
</feature>
<feature type="compositionally biased region" description="Low complexity" evidence="5">
    <location>
        <begin position="648"/>
        <end position="661"/>
    </location>
</feature>
<feature type="compositionally biased region" description="Polar residues" evidence="5">
    <location>
        <begin position="625"/>
        <end position="647"/>
    </location>
</feature>
<evidence type="ECO:0000256" key="3">
    <source>
        <dbReference type="ARBA" id="ARBA00023163"/>
    </source>
</evidence>
<dbReference type="Pfam" id="PF22922">
    <property type="entry name" value="GAF_NLP"/>
    <property type="match status" value="1"/>
</dbReference>
<feature type="region of interest" description="Disordered" evidence="5">
    <location>
        <begin position="625"/>
        <end position="661"/>
    </location>
</feature>
<dbReference type="GO" id="GO:0003677">
    <property type="term" value="F:DNA binding"/>
    <property type="evidence" value="ECO:0007669"/>
    <property type="project" value="UniProtKB-KW"/>
</dbReference>
<dbReference type="Proteomes" id="UP000834106">
    <property type="component" value="Chromosome 10"/>
</dbReference>
<keyword evidence="1" id="KW-0805">Transcription regulation</keyword>
<dbReference type="AlphaFoldDB" id="A0AAD2E049"/>
<feature type="region of interest" description="Disordered" evidence="5">
    <location>
        <begin position="675"/>
        <end position="710"/>
    </location>
</feature>